<dbReference type="Gene3D" id="3.50.50.60">
    <property type="entry name" value="FAD/NAD(P)-binding domain"/>
    <property type="match status" value="1"/>
</dbReference>
<dbReference type="KEGG" id="scor:J3U87_01165"/>
<dbReference type="GO" id="GO:0016645">
    <property type="term" value="F:oxidoreductase activity, acting on the CH-NH group of donors"/>
    <property type="evidence" value="ECO:0007669"/>
    <property type="project" value="InterPro"/>
</dbReference>
<protein>
    <submittedName>
        <fullName evidence="11">FAD-dependent 5-carboxymethylaminomethyl-2-thiouridine(34) oxidoreductase MnmC</fullName>
        <ecNumber evidence="11">2.1.1.61</ecNumber>
    </submittedName>
</protein>
<keyword evidence="1" id="KW-0963">Cytoplasm</keyword>
<dbReference type="AlphaFoldDB" id="A0A8A4TPP5"/>
<dbReference type="Pfam" id="PF01266">
    <property type="entry name" value="DAO"/>
    <property type="match status" value="1"/>
</dbReference>
<evidence type="ECO:0000256" key="7">
    <source>
        <dbReference type="ARBA" id="ARBA00022827"/>
    </source>
</evidence>
<dbReference type="PANTHER" id="PTHR13847">
    <property type="entry name" value="SARCOSINE DEHYDROGENASE-RELATED"/>
    <property type="match status" value="1"/>
</dbReference>
<dbReference type="Gene3D" id="3.30.9.10">
    <property type="entry name" value="D-Amino Acid Oxidase, subunit A, domain 2"/>
    <property type="match status" value="1"/>
</dbReference>
<evidence type="ECO:0000256" key="4">
    <source>
        <dbReference type="ARBA" id="ARBA00022679"/>
    </source>
</evidence>
<feature type="domain" description="FAD dependent oxidoreductase" evidence="10">
    <location>
        <begin position="19"/>
        <end position="382"/>
    </location>
</feature>
<dbReference type="InterPro" id="IPR036188">
    <property type="entry name" value="FAD/NAD-bd_sf"/>
</dbReference>
<evidence type="ECO:0000256" key="8">
    <source>
        <dbReference type="ARBA" id="ARBA00023002"/>
    </source>
</evidence>
<dbReference type="Proteomes" id="UP000663929">
    <property type="component" value="Chromosome"/>
</dbReference>
<evidence type="ECO:0000256" key="5">
    <source>
        <dbReference type="ARBA" id="ARBA00022691"/>
    </source>
</evidence>
<keyword evidence="8" id="KW-0560">Oxidoreductase</keyword>
<dbReference type="EC" id="2.1.1.61" evidence="11"/>
<accession>A0A8A4TPP5</accession>
<evidence type="ECO:0000256" key="9">
    <source>
        <dbReference type="ARBA" id="ARBA00023268"/>
    </source>
</evidence>
<organism evidence="11 12">
    <name type="scientific">Sulfidibacter corallicola</name>
    <dbReference type="NCBI Taxonomy" id="2818388"/>
    <lineage>
        <taxon>Bacteria</taxon>
        <taxon>Pseudomonadati</taxon>
        <taxon>Acidobacteriota</taxon>
        <taxon>Holophagae</taxon>
        <taxon>Acanthopleuribacterales</taxon>
        <taxon>Acanthopleuribacteraceae</taxon>
        <taxon>Sulfidibacter</taxon>
    </lineage>
</organism>
<keyword evidence="7" id="KW-0274">FAD</keyword>
<dbReference type="InterPro" id="IPR006076">
    <property type="entry name" value="FAD-dep_OxRdtase"/>
</dbReference>
<proteinExistence type="predicted"/>
<dbReference type="GO" id="GO:0032259">
    <property type="term" value="P:methylation"/>
    <property type="evidence" value="ECO:0007669"/>
    <property type="project" value="UniProtKB-KW"/>
</dbReference>
<dbReference type="GO" id="GO:0004808">
    <property type="term" value="F:tRNA (5-methylaminomethyl-2-thiouridylate)(34)-methyltransferase activity"/>
    <property type="evidence" value="ECO:0007669"/>
    <property type="project" value="UniProtKB-EC"/>
</dbReference>
<reference evidence="11" key="1">
    <citation type="submission" date="2021-03" db="EMBL/GenBank/DDBJ databases">
        <title>Acanthopleuribacteraceae sp. M133.</title>
        <authorList>
            <person name="Wang G."/>
        </authorList>
    </citation>
    <scope>NUCLEOTIDE SEQUENCE</scope>
    <source>
        <strain evidence="11">M133</strain>
    </source>
</reference>
<evidence type="ECO:0000256" key="6">
    <source>
        <dbReference type="ARBA" id="ARBA00022694"/>
    </source>
</evidence>
<dbReference type="GO" id="GO:0005737">
    <property type="term" value="C:cytoplasm"/>
    <property type="evidence" value="ECO:0007669"/>
    <property type="project" value="TreeGrafter"/>
</dbReference>
<evidence type="ECO:0000256" key="2">
    <source>
        <dbReference type="ARBA" id="ARBA00022603"/>
    </source>
</evidence>
<evidence type="ECO:0000313" key="11">
    <source>
        <dbReference type="EMBL" id="QTD51052.1"/>
    </source>
</evidence>
<dbReference type="PANTHER" id="PTHR13847:SF283">
    <property type="entry name" value="TRNA 5-METHYLAMINOMETHYL-2-THIOURIDINE BIOSYNTHESIS BIFUNCTIONAL PROTEIN MNMC"/>
    <property type="match status" value="1"/>
</dbReference>
<evidence type="ECO:0000259" key="10">
    <source>
        <dbReference type="Pfam" id="PF01266"/>
    </source>
</evidence>
<evidence type="ECO:0000313" key="12">
    <source>
        <dbReference type="Proteomes" id="UP000663929"/>
    </source>
</evidence>
<gene>
    <name evidence="11" type="primary">mnmC</name>
    <name evidence="11" type="ORF">J3U87_01165</name>
</gene>
<keyword evidence="12" id="KW-1185">Reference proteome</keyword>
<keyword evidence="9" id="KW-0511">Multifunctional enzyme</keyword>
<keyword evidence="4 11" id="KW-0808">Transferase</keyword>
<dbReference type="RefSeq" id="WP_237381188.1">
    <property type="nucleotide sequence ID" value="NZ_CP071793.1"/>
</dbReference>
<keyword evidence="3" id="KW-0285">Flavoprotein</keyword>
<dbReference type="EMBL" id="CP071793">
    <property type="protein sequence ID" value="QTD51052.1"/>
    <property type="molecule type" value="Genomic_DNA"/>
</dbReference>
<evidence type="ECO:0000256" key="3">
    <source>
        <dbReference type="ARBA" id="ARBA00022630"/>
    </source>
</evidence>
<keyword evidence="2 11" id="KW-0489">Methyltransferase</keyword>
<dbReference type="GO" id="GO:0008033">
    <property type="term" value="P:tRNA processing"/>
    <property type="evidence" value="ECO:0007669"/>
    <property type="project" value="UniProtKB-KW"/>
</dbReference>
<dbReference type="InterPro" id="IPR017610">
    <property type="entry name" value="tRNA_S-uridine_synth_MnmC_C"/>
</dbReference>
<name>A0A8A4TPP5_SULCO</name>
<dbReference type="SUPFAM" id="SSF54373">
    <property type="entry name" value="FAD-linked reductases, C-terminal domain"/>
    <property type="match status" value="1"/>
</dbReference>
<sequence>MDQPWFRLPEAPPSDRREAVVVGAGMAGAAVAYSLSKRGFQVRLLERSDRPAGETSNHPSAVVLPIIALEAAPVSQYHVAAYRMALARIETLNRSGDLPSWRPRGVVHLLRRERLAKIYEQIERTRLPEDVLSRLTADEADRVTGLDLHKPALFYPLGGDLNPPEMVRAQIDRPGIDFQPEAGVARIHREGDQWHLWDSDDRLLAKTSLLVLASAYDVTRLPQTDWFPLIRIRGQLAYLPVSAFRERPKVVICHDGYMIPDVAGRHIVGATFDYNDDNADLSEVSHRALLAKLDDLLTPVEPLDTLPMQGRVAFRAKCRDHLPMLGPVPDYDAYMRDYHDITKGRQYKQYPPARYLPGLYVSVGHGSRGTISSILAGEWLAAHLCGESLPLTPEVNQAVHPARFIVRRLLRRKPPLRPVRD</sequence>
<dbReference type="SUPFAM" id="SSF51905">
    <property type="entry name" value="FAD/NAD(P)-binding domain"/>
    <property type="match status" value="1"/>
</dbReference>
<evidence type="ECO:0000256" key="1">
    <source>
        <dbReference type="ARBA" id="ARBA00022490"/>
    </source>
</evidence>
<keyword evidence="5" id="KW-0949">S-adenosyl-L-methionine</keyword>
<keyword evidence="6" id="KW-0819">tRNA processing</keyword>
<dbReference type="NCBIfam" id="TIGR03197">
    <property type="entry name" value="MnmC_Cterm"/>
    <property type="match status" value="1"/>
</dbReference>